<protein>
    <submittedName>
        <fullName evidence="4">HAD family hydrolase</fullName>
    </submittedName>
</protein>
<evidence type="ECO:0000313" key="4">
    <source>
        <dbReference type="EMBL" id="AXI79578.1"/>
    </source>
</evidence>
<dbReference type="AlphaFoldDB" id="A0A345T0S3"/>
<keyword evidence="5" id="KW-1185">Reference proteome</keyword>
<dbReference type="RefSeq" id="WP_111491155.1">
    <property type="nucleotide sequence ID" value="NZ_CP031264.1"/>
</dbReference>
<dbReference type="NCBIfam" id="TIGR01549">
    <property type="entry name" value="HAD-SF-IA-v1"/>
    <property type="match status" value="1"/>
</dbReference>
<dbReference type="Gene3D" id="1.20.120.1600">
    <property type="match status" value="1"/>
</dbReference>
<dbReference type="GO" id="GO:0016787">
    <property type="term" value="F:hydrolase activity"/>
    <property type="evidence" value="ECO:0007669"/>
    <property type="project" value="UniProtKB-KW"/>
</dbReference>
<dbReference type="Pfam" id="PF00702">
    <property type="entry name" value="Hydrolase"/>
    <property type="match status" value="1"/>
</dbReference>
<dbReference type="EMBL" id="CP031264">
    <property type="protein sequence ID" value="AXI79578.1"/>
    <property type="molecule type" value="Genomic_DNA"/>
</dbReference>
<dbReference type="PANTHER" id="PTHR46470">
    <property type="entry name" value="N-ACYLNEURAMINATE-9-PHOSPHATASE"/>
    <property type="match status" value="1"/>
</dbReference>
<dbReference type="Proteomes" id="UP000249340">
    <property type="component" value="Chromosome"/>
</dbReference>
<dbReference type="PANTHER" id="PTHR46470:SF4">
    <property type="entry name" value="5-AMINO-6-(5-PHOSPHO-D-RIBITYLAMINO)URACIL PHOSPHATASE YIGB"/>
    <property type="match status" value="1"/>
</dbReference>
<dbReference type="SFLD" id="SFLDG01129">
    <property type="entry name" value="C1.5:_HAD__Beta-PGM__Phosphata"/>
    <property type="match status" value="1"/>
</dbReference>
<sequence>MALAGVLWDVDDTLFDYTGAERTGILRHLTTEGLLADEQALGRWRTVMEEVYARFEAGELTWLEHRRERARRFLDDPLLSDEHADSWFAGYVRHYEDAWCLFPDVLPALEALDGRYRHGVLSNSSLVHQERKLRRLGLRARFDCLLCCDGLGFAKPDPRAFTAACDTLGLPPHRIAYVGDRLDADALGARDAGLHGIWLDRTGTAEEPPDGVHRIRTLADLPARLRLIDLGAAPGIG</sequence>
<organism evidence="4 5">
    <name type="scientific">Peterkaempfera bronchialis</name>
    <dbReference type="NCBI Taxonomy" id="2126346"/>
    <lineage>
        <taxon>Bacteria</taxon>
        <taxon>Bacillati</taxon>
        <taxon>Actinomycetota</taxon>
        <taxon>Actinomycetes</taxon>
        <taxon>Kitasatosporales</taxon>
        <taxon>Streptomycetaceae</taxon>
        <taxon>Peterkaempfera</taxon>
    </lineage>
</organism>
<evidence type="ECO:0000256" key="1">
    <source>
        <dbReference type="ARBA" id="ARBA00001946"/>
    </source>
</evidence>
<dbReference type="PRINTS" id="PR00413">
    <property type="entry name" value="HADHALOGNASE"/>
</dbReference>
<keyword evidence="2 4" id="KW-0378">Hydrolase</keyword>
<dbReference type="GO" id="GO:0044281">
    <property type="term" value="P:small molecule metabolic process"/>
    <property type="evidence" value="ECO:0007669"/>
    <property type="project" value="UniProtKB-ARBA"/>
</dbReference>
<reference evidence="5" key="1">
    <citation type="submission" date="2018-07" db="EMBL/GenBank/DDBJ databases">
        <title>Streptacidiphilus bronchialis DSM 106435 chromosome.</title>
        <authorList>
            <person name="Batra D."/>
            <person name="Gulvik C.A."/>
        </authorList>
    </citation>
    <scope>NUCLEOTIDE SEQUENCE [LARGE SCALE GENOMIC DNA]</scope>
    <source>
        <strain evidence="5">DSM 106435</strain>
    </source>
</reference>
<comment type="cofactor">
    <cofactor evidence="1">
        <name>Mg(2+)</name>
        <dbReference type="ChEBI" id="CHEBI:18420"/>
    </cofactor>
</comment>
<dbReference type="InterPro" id="IPR006439">
    <property type="entry name" value="HAD-SF_hydro_IA"/>
</dbReference>
<evidence type="ECO:0000256" key="2">
    <source>
        <dbReference type="ARBA" id="ARBA00022801"/>
    </source>
</evidence>
<dbReference type="InterPro" id="IPR023214">
    <property type="entry name" value="HAD_sf"/>
</dbReference>
<proteinExistence type="predicted"/>
<gene>
    <name evidence="4" type="ORF">C7M71_021350</name>
</gene>
<evidence type="ECO:0000256" key="3">
    <source>
        <dbReference type="ARBA" id="ARBA00022842"/>
    </source>
</evidence>
<dbReference type="SUPFAM" id="SSF56784">
    <property type="entry name" value="HAD-like"/>
    <property type="match status" value="1"/>
</dbReference>
<evidence type="ECO:0000313" key="5">
    <source>
        <dbReference type="Proteomes" id="UP000249340"/>
    </source>
</evidence>
<accession>A0A345T0S3</accession>
<dbReference type="OrthoDB" id="9810501at2"/>
<keyword evidence="3" id="KW-0460">Magnesium</keyword>
<dbReference type="KEGG" id="stri:C7M71_021350"/>
<name>A0A345T0S3_9ACTN</name>
<dbReference type="SFLD" id="SFLDS00003">
    <property type="entry name" value="Haloacid_Dehalogenase"/>
    <property type="match status" value="1"/>
</dbReference>
<dbReference type="InterPro" id="IPR051400">
    <property type="entry name" value="HAD-like_hydrolase"/>
</dbReference>
<dbReference type="Gene3D" id="3.40.50.1000">
    <property type="entry name" value="HAD superfamily/HAD-like"/>
    <property type="match status" value="1"/>
</dbReference>
<dbReference type="InterPro" id="IPR036412">
    <property type="entry name" value="HAD-like_sf"/>
</dbReference>